<feature type="compositionally biased region" description="Basic and acidic residues" evidence="1">
    <location>
        <begin position="23"/>
        <end position="38"/>
    </location>
</feature>
<evidence type="ECO:0000256" key="1">
    <source>
        <dbReference type="SAM" id="MobiDB-lite"/>
    </source>
</evidence>
<feature type="region of interest" description="Disordered" evidence="1">
    <location>
        <begin position="1"/>
        <end position="46"/>
    </location>
</feature>
<feature type="compositionally biased region" description="Basic residues" evidence="1">
    <location>
        <begin position="1"/>
        <end position="11"/>
    </location>
</feature>
<evidence type="ECO:0000313" key="2">
    <source>
        <dbReference type="EMBL" id="VDP45662.1"/>
    </source>
</evidence>
<evidence type="ECO:0000313" key="3">
    <source>
        <dbReference type="Proteomes" id="UP000277204"/>
    </source>
</evidence>
<keyword evidence="3" id="KW-1185">Reference proteome</keyword>
<dbReference type="AlphaFoldDB" id="A0A183N428"/>
<name>A0A183N428_9TREM</name>
<dbReference type="Proteomes" id="UP000277204">
    <property type="component" value="Unassembled WGS sequence"/>
</dbReference>
<proteinExistence type="predicted"/>
<dbReference type="EMBL" id="UZAI01019484">
    <property type="protein sequence ID" value="VDP45662.1"/>
    <property type="molecule type" value="Genomic_DNA"/>
</dbReference>
<protein>
    <submittedName>
        <fullName evidence="2">Uncharacterized protein</fullName>
    </submittedName>
</protein>
<organism evidence="2 3">
    <name type="scientific">Schistosoma margrebowiei</name>
    <dbReference type="NCBI Taxonomy" id="48269"/>
    <lineage>
        <taxon>Eukaryota</taxon>
        <taxon>Metazoa</taxon>
        <taxon>Spiralia</taxon>
        <taxon>Lophotrochozoa</taxon>
        <taxon>Platyhelminthes</taxon>
        <taxon>Trematoda</taxon>
        <taxon>Digenea</taxon>
        <taxon>Strigeidida</taxon>
        <taxon>Schistosomatoidea</taxon>
        <taxon>Schistosomatidae</taxon>
        <taxon>Schistosoma</taxon>
    </lineage>
</organism>
<gene>
    <name evidence="2" type="ORF">SMRZ_LOCUS23053</name>
</gene>
<accession>A0A183N428</accession>
<sequence length="80" mass="9338">MNFTRSHHTKPNRLYLHQQNNQEDYRGRENQERSRDEIETQEALDNGADNITKVQYVHSSGNCQIQQIQDSTPQQIPGLS</sequence>
<reference evidence="2 3" key="1">
    <citation type="submission" date="2018-11" db="EMBL/GenBank/DDBJ databases">
        <authorList>
            <consortium name="Pathogen Informatics"/>
        </authorList>
    </citation>
    <scope>NUCLEOTIDE SEQUENCE [LARGE SCALE GENOMIC DNA]</scope>
    <source>
        <strain evidence="2 3">Zambia</strain>
    </source>
</reference>